<reference evidence="1 2" key="1">
    <citation type="submission" date="2017-07" db="EMBL/GenBank/DDBJ databases">
        <title>Isolation and whole genome analysis of endospore-forming bacteria from heroin.</title>
        <authorList>
            <person name="Kalinowski J."/>
            <person name="Ahrens B."/>
            <person name="Al-Dilaimi A."/>
            <person name="Winkler A."/>
            <person name="Wibberg D."/>
            <person name="Schleenbecker U."/>
            <person name="Ruckert C."/>
            <person name="Wolfel R."/>
            <person name="Grass G."/>
        </authorList>
    </citation>
    <scope>NUCLEOTIDE SEQUENCE [LARGE SCALE GENOMIC DNA]</scope>
    <source>
        <strain evidence="1 2">7539</strain>
    </source>
</reference>
<name>A0A268NWG0_SHOCL</name>
<dbReference type="EMBL" id="NPCC01000029">
    <property type="protein sequence ID" value="PAE87758.1"/>
    <property type="molecule type" value="Genomic_DNA"/>
</dbReference>
<comment type="caution">
    <text evidence="1">The sequence shown here is derived from an EMBL/GenBank/DDBJ whole genome shotgun (WGS) entry which is preliminary data.</text>
</comment>
<evidence type="ECO:0000313" key="1">
    <source>
        <dbReference type="EMBL" id="PAE87758.1"/>
    </source>
</evidence>
<gene>
    <name evidence="1" type="ORF">CHH72_16650</name>
</gene>
<protein>
    <submittedName>
        <fullName evidence="1">Uncharacterized protein</fullName>
    </submittedName>
</protein>
<dbReference type="Proteomes" id="UP000216207">
    <property type="component" value="Unassembled WGS sequence"/>
</dbReference>
<accession>A0A268NWG0</accession>
<proteinExistence type="predicted"/>
<sequence length="150" mass="17368">MKIKTKAYIERDMAVLYPLLKEHGFKVSVVCIGGTCYDTLSHPESNLEIHVNFSLIKKKRRWFPWRGSWDNFDVSVKMKHGAMNSFILEQLSNQLKRAFTMYLGGRIEERRETTEPGFHHHSIDVYICTPCSNEHAELLVGTIKSIITPK</sequence>
<evidence type="ECO:0000313" key="2">
    <source>
        <dbReference type="Proteomes" id="UP000216207"/>
    </source>
</evidence>
<organism evidence="1 2">
    <name type="scientific">Shouchella clausii</name>
    <name type="common">Alkalihalobacillus clausii</name>
    <dbReference type="NCBI Taxonomy" id="79880"/>
    <lineage>
        <taxon>Bacteria</taxon>
        <taxon>Bacillati</taxon>
        <taxon>Bacillota</taxon>
        <taxon>Bacilli</taxon>
        <taxon>Bacillales</taxon>
        <taxon>Bacillaceae</taxon>
        <taxon>Shouchella</taxon>
    </lineage>
</organism>
<dbReference type="AlphaFoldDB" id="A0A268NWG0"/>
<dbReference type="RefSeq" id="WP_095327002.1">
    <property type="nucleotide sequence ID" value="NZ_NPCC01000029.1"/>
</dbReference>